<evidence type="ECO:0000313" key="4">
    <source>
        <dbReference type="Proteomes" id="UP001499987"/>
    </source>
</evidence>
<keyword evidence="2" id="KW-1133">Transmembrane helix</keyword>
<sequence>MTDAPHLLAEDRPDYERILDEALRDATILEALRDTEPHLNTEQLRTKAMLNAETVASAAAPEYRHYLGLRADLGRTPAPAPAHGGGGLGGELSGRLRSEEGAGLFPVLTVLAPILSWSAAALLLAIGYALRAARPALPLGRSVVTAGWAAIAVGTAAMAVGIVGLLLTALRDGSANPAGQDPNLAADVAEARRAWHTALRERALLPYLHDNLGSTPALSPQPAGRPVPPDLLSPGYSRPGYSSAGFTSPGVEGLTDQEGREPRTAEFTSPGYTPPGFTGPDEVSD</sequence>
<feature type="transmembrane region" description="Helical" evidence="2">
    <location>
        <begin position="148"/>
        <end position="170"/>
    </location>
</feature>
<proteinExistence type="predicted"/>
<comment type="caution">
    <text evidence="3">The sequence shown here is derived from an EMBL/GenBank/DDBJ whole genome shotgun (WGS) entry which is preliminary data.</text>
</comment>
<feature type="region of interest" description="Disordered" evidence="1">
    <location>
        <begin position="215"/>
        <end position="285"/>
    </location>
</feature>
<keyword evidence="4" id="KW-1185">Reference proteome</keyword>
<evidence type="ECO:0000313" key="3">
    <source>
        <dbReference type="EMBL" id="GAA1086515.1"/>
    </source>
</evidence>
<evidence type="ECO:0000256" key="1">
    <source>
        <dbReference type="SAM" id="MobiDB-lite"/>
    </source>
</evidence>
<feature type="transmembrane region" description="Helical" evidence="2">
    <location>
        <begin position="104"/>
        <end position="128"/>
    </location>
</feature>
<accession>A0ABN1TKA7</accession>
<protein>
    <submittedName>
        <fullName evidence="3">Membrane protein</fullName>
    </submittedName>
</protein>
<name>A0ABN1TKA7_9ACTN</name>
<organism evidence="3 4">
    <name type="scientific">Kitasatospora arboriphila</name>
    <dbReference type="NCBI Taxonomy" id="258052"/>
    <lineage>
        <taxon>Bacteria</taxon>
        <taxon>Bacillati</taxon>
        <taxon>Actinomycetota</taxon>
        <taxon>Actinomycetes</taxon>
        <taxon>Kitasatosporales</taxon>
        <taxon>Streptomycetaceae</taxon>
        <taxon>Kitasatospora</taxon>
    </lineage>
</organism>
<dbReference type="EMBL" id="BAAALD010000028">
    <property type="protein sequence ID" value="GAA1086515.1"/>
    <property type="molecule type" value="Genomic_DNA"/>
</dbReference>
<reference evidence="3 4" key="1">
    <citation type="journal article" date="2019" name="Int. J. Syst. Evol. Microbiol.">
        <title>The Global Catalogue of Microorganisms (GCM) 10K type strain sequencing project: providing services to taxonomists for standard genome sequencing and annotation.</title>
        <authorList>
            <consortium name="The Broad Institute Genomics Platform"/>
            <consortium name="The Broad Institute Genome Sequencing Center for Infectious Disease"/>
            <person name="Wu L."/>
            <person name="Ma J."/>
        </authorList>
    </citation>
    <scope>NUCLEOTIDE SEQUENCE [LARGE SCALE GENOMIC DNA]</scope>
    <source>
        <strain evidence="3 4">JCM 13002</strain>
    </source>
</reference>
<dbReference type="Proteomes" id="UP001499987">
    <property type="component" value="Unassembled WGS sequence"/>
</dbReference>
<dbReference type="RefSeq" id="WP_344624341.1">
    <property type="nucleotide sequence ID" value="NZ_BAAALD010000028.1"/>
</dbReference>
<evidence type="ECO:0000256" key="2">
    <source>
        <dbReference type="SAM" id="Phobius"/>
    </source>
</evidence>
<keyword evidence="2" id="KW-0812">Transmembrane</keyword>
<gene>
    <name evidence="3" type="ORF">GCM10009663_32680</name>
</gene>
<keyword evidence="2" id="KW-0472">Membrane</keyword>